<comment type="caution">
    <text evidence="3">The sequence shown here is derived from an EMBL/GenBank/DDBJ whole genome shotgun (WGS) entry which is preliminary data.</text>
</comment>
<dbReference type="EMBL" id="JACOPE010000001">
    <property type="protein sequence ID" value="MBC5684767.1"/>
    <property type="molecule type" value="Genomic_DNA"/>
</dbReference>
<dbReference type="PANTHER" id="PTHR36120">
    <property type="entry name" value="FUCOSE ISOMERASE"/>
    <property type="match status" value="1"/>
</dbReference>
<evidence type="ECO:0000313" key="3">
    <source>
        <dbReference type="EMBL" id="MBC5684767.1"/>
    </source>
</evidence>
<dbReference type="GO" id="GO:0016853">
    <property type="term" value="F:isomerase activity"/>
    <property type="evidence" value="ECO:0007669"/>
    <property type="project" value="UniProtKB-KW"/>
</dbReference>
<dbReference type="InterPro" id="IPR009015">
    <property type="entry name" value="Fucose_isomerase_N/cen_sf"/>
</dbReference>
<proteinExistence type="predicted"/>
<evidence type="ECO:0000313" key="4">
    <source>
        <dbReference type="Proteomes" id="UP000631576"/>
    </source>
</evidence>
<keyword evidence="1 3" id="KW-0413">Isomerase</keyword>
<organism evidence="3 4">
    <name type="scientific">Ruminococcus hominis</name>
    <dbReference type="NCBI Taxonomy" id="2763065"/>
    <lineage>
        <taxon>Bacteria</taxon>
        <taxon>Bacillati</taxon>
        <taxon>Bacillota</taxon>
        <taxon>Clostridia</taxon>
        <taxon>Eubacteriales</taxon>
        <taxon>Oscillospiraceae</taxon>
        <taxon>Ruminococcus</taxon>
    </lineage>
</organism>
<dbReference type="RefSeq" id="WP_186865509.1">
    <property type="nucleotide sequence ID" value="NZ_JACOPE010000001.1"/>
</dbReference>
<sequence>MANVKLGFVPTRRSIFSAPDAIKYRGLTADRFRALGIDFVDITDINEEGLLYDDQDVDKIAAKFRAEGVDGIMLAHCNFGTEYVCARLAKKLGLPVLLWGPLDERPEPDGVRLRDTQCGLFATGKVLRRFQVPFTYLTNCRLNDPVFERGVRDFLAVCNVVKRFRNIRILQISTRPFDFWTTMCNEGELLEKFNIQLAPVPMTELTEEVKAVKDERTKQEKVLEYIRENMEIQIKDEEVENVAALAVAMKNLVEKYGCQAAAIQCWNALQTELGIMPCAANAILNDEGIPVVCETDIHGAITALMVEAAGMDETRGFFADWTIRHPDIESGELLQHCGPWPVSVAREKAKLTYPLAFEHPGSLTAEAKHGDVTLCRFDGDNGEYSLLLGRAKGVEGPKCMGTYLWVEVENIKRLEAKIVEGPYIHHCVGIHKDVVPVLYEACKYIGVKPDLYDPIEEEVKAYLRGE</sequence>
<dbReference type="CDD" id="cd00578">
    <property type="entry name" value="L-fuc_L-ara-isomerases"/>
    <property type="match status" value="1"/>
</dbReference>
<reference evidence="3 4" key="1">
    <citation type="submission" date="2020-08" db="EMBL/GenBank/DDBJ databases">
        <title>Genome public.</title>
        <authorList>
            <person name="Liu C."/>
            <person name="Sun Q."/>
        </authorList>
    </citation>
    <scope>NUCLEOTIDE SEQUENCE [LARGE SCALE GENOMIC DNA]</scope>
    <source>
        <strain evidence="3 4">NSJ-13</strain>
    </source>
</reference>
<dbReference type="Proteomes" id="UP000631576">
    <property type="component" value="Unassembled WGS sequence"/>
</dbReference>
<evidence type="ECO:0000256" key="2">
    <source>
        <dbReference type="ARBA" id="ARBA00023277"/>
    </source>
</evidence>
<protein>
    <submittedName>
        <fullName evidence="3">L-fucose/L-arabinose isomerase family protein</fullName>
    </submittedName>
</protein>
<gene>
    <name evidence="3" type="ORF">H8S40_14695</name>
</gene>
<dbReference type="PANTHER" id="PTHR36120:SF1">
    <property type="entry name" value="L-FUCOSE ISOMERASE C-TERMINAL DOMAIN-CONTAINING PROTEIN"/>
    <property type="match status" value="1"/>
</dbReference>
<accession>A0ABR7GBF9</accession>
<keyword evidence="4" id="KW-1185">Reference proteome</keyword>
<dbReference type="SUPFAM" id="SSF53743">
    <property type="entry name" value="FucI/AraA N-terminal and middle domains"/>
    <property type="match status" value="1"/>
</dbReference>
<name>A0ABR7GBF9_9FIRM</name>
<keyword evidence="2" id="KW-0119">Carbohydrate metabolism</keyword>
<evidence type="ECO:0000256" key="1">
    <source>
        <dbReference type="ARBA" id="ARBA00023235"/>
    </source>
</evidence>